<feature type="transmembrane region" description="Helical" evidence="3">
    <location>
        <begin position="157"/>
        <end position="176"/>
    </location>
</feature>
<evidence type="ECO:0000256" key="3">
    <source>
        <dbReference type="SAM" id="Phobius"/>
    </source>
</evidence>
<feature type="compositionally biased region" description="Pro residues" evidence="2">
    <location>
        <begin position="264"/>
        <end position="278"/>
    </location>
</feature>
<reference evidence="4 5" key="1">
    <citation type="submission" date="2019-09" db="EMBL/GenBank/DDBJ databases">
        <title>YIM 132180 draft genome.</title>
        <authorList>
            <person name="Zhang K."/>
        </authorList>
    </citation>
    <scope>NUCLEOTIDE SEQUENCE [LARGE SCALE GENOMIC DNA]</scope>
    <source>
        <strain evidence="4 5">YIM 132180</strain>
    </source>
</reference>
<feature type="compositionally biased region" description="Basic and acidic residues" evidence="2">
    <location>
        <begin position="764"/>
        <end position="774"/>
    </location>
</feature>
<name>A0A7V7TV59_9HYPH</name>
<keyword evidence="5" id="KW-1185">Reference proteome</keyword>
<gene>
    <name evidence="4" type="ORF">F6X38_19335</name>
</gene>
<keyword evidence="3" id="KW-0472">Membrane</keyword>
<accession>A0A7V7TV59</accession>
<feature type="region of interest" description="Disordered" evidence="2">
    <location>
        <begin position="621"/>
        <end position="640"/>
    </location>
</feature>
<feature type="compositionally biased region" description="Low complexity" evidence="2">
    <location>
        <begin position="776"/>
        <end position="795"/>
    </location>
</feature>
<sequence>MADRPDGDDRHETARLRSTRRAAFLALVAEAAWPTVFRLLGLAALFLSIAWFGLLDRLGAAPRLGLLALFALLALAVLWAARRVRLPTGEAVDARIEQSSLFRHRPLRTQSDRASAGGAADPFALALWREHQRRMAARLGSAVSGGLRTRTERLDPYGLRAVVALLLVTAFAYSLGPGGGRVADALVRPGAAPAAFAARVDAWVTPPGYTGRPPLYLAGLADPAAPVEVPAGSVLSVRVSDGTDAALTFAPDGGGAAQPVAPAAAPPAPNAAPVTDAPPPKSGSFEFPLRASGRAELATSFRTLGNWRFQVTPDKPPVIAFANEPLRGRSGALELAFKVTDDYGAGQGKGEMQLRDKPSPLARPLFGLPEVKLSMPRRAKGEANGRTSSDLTENPYAGSTVTLRLAATDDAGQTGRSETKTIVLPERRFTNPLALAVIEQRRMLALDANAAPRVAEMLDAVTLRGQDYGVSAGNQVALQAARSRIANAAGNEEVLISAVDFLWRIALGLEDGNLSDAERRLKDAQQALSDALKNGASDEQIDKLMAELRQAMQEYMQQLAEEMRNRPPLSQQELQSGNMQEIRPQDLQKMMDRIEDLAKSGSKDAAQQLLAEMQQMMENLQASRPMQGQQGQSGQRNPMQQQMDKLGELLRKQQALKDQTFELGRRQAQEQMGEGQPPPPGQNGEGQQQQPMSPEELQRQLGELQKQQNQLGKELQQLQEAMKGMGMQPGEGFGDAGKAMGQAEELLGQGNDGDAVGRQGEAMEALRRGARDMMRQMQEAMGQQPGEGQEGRQGQMNGGYGRGEQRSDRDPLGRPRSTEGPDFGQDVEVPDEIDTQRARRILDAIRKRLGDQLSPQMERDYLERLLQTP</sequence>
<feature type="transmembrane region" description="Helical" evidence="3">
    <location>
        <begin position="60"/>
        <end position="81"/>
    </location>
</feature>
<evidence type="ECO:0000313" key="4">
    <source>
        <dbReference type="EMBL" id="KAB0677019.1"/>
    </source>
</evidence>
<keyword evidence="1" id="KW-0175">Coiled coil</keyword>
<proteinExistence type="predicted"/>
<feature type="transmembrane region" description="Helical" evidence="3">
    <location>
        <begin position="21"/>
        <end position="54"/>
    </location>
</feature>
<feature type="region of interest" description="Disordered" evidence="2">
    <location>
        <begin position="848"/>
        <end position="869"/>
    </location>
</feature>
<comment type="caution">
    <text evidence="4">The sequence shown here is derived from an EMBL/GenBank/DDBJ whole genome shotgun (WGS) entry which is preliminary data.</text>
</comment>
<evidence type="ECO:0000313" key="5">
    <source>
        <dbReference type="Proteomes" id="UP000432089"/>
    </source>
</evidence>
<feature type="coiled-coil region" evidence="1">
    <location>
        <begin position="514"/>
        <end position="565"/>
    </location>
</feature>
<dbReference type="InterPro" id="IPR012683">
    <property type="entry name" value="CHP02302_TM"/>
</dbReference>
<dbReference type="RefSeq" id="WP_150972601.1">
    <property type="nucleotide sequence ID" value="NZ_VZDO01000019.1"/>
</dbReference>
<dbReference type="Proteomes" id="UP000432089">
    <property type="component" value="Unassembled WGS sequence"/>
</dbReference>
<protein>
    <submittedName>
        <fullName evidence="4">TIGR02302 family protein</fullName>
    </submittedName>
</protein>
<keyword evidence="3" id="KW-0812">Transmembrane</keyword>
<evidence type="ECO:0000256" key="2">
    <source>
        <dbReference type="SAM" id="MobiDB-lite"/>
    </source>
</evidence>
<organism evidence="4 5">
    <name type="scientific">Plantimonas leprariae</name>
    <dbReference type="NCBI Taxonomy" id="2615207"/>
    <lineage>
        <taxon>Bacteria</taxon>
        <taxon>Pseudomonadati</taxon>
        <taxon>Pseudomonadota</taxon>
        <taxon>Alphaproteobacteria</taxon>
        <taxon>Hyphomicrobiales</taxon>
        <taxon>Aurantimonadaceae</taxon>
        <taxon>Plantimonas</taxon>
    </lineage>
</organism>
<feature type="region of interest" description="Disordered" evidence="2">
    <location>
        <begin position="251"/>
        <end position="278"/>
    </location>
</feature>
<dbReference type="Pfam" id="PF13779">
    <property type="entry name" value="DUF4175"/>
    <property type="match status" value="1"/>
</dbReference>
<dbReference type="EMBL" id="VZDO01000019">
    <property type="protein sequence ID" value="KAB0677019.1"/>
    <property type="molecule type" value="Genomic_DNA"/>
</dbReference>
<feature type="compositionally biased region" description="Polar residues" evidence="2">
    <location>
        <begin position="624"/>
        <end position="640"/>
    </location>
</feature>
<dbReference type="AlphaFoldDB" id="A0A7V7TV59"/>
<keyword evidence="3" id="KW-1133">Transmembrane helix</keyword>
<dbReference type="NCBIfam" id="TIGR02302">
    <property type="entry name" value="aProt_lowcomp"/>
    <property type="match status" value="1"/>
</dbReference>
<evidence type="ECO:0000256" key="1">
    <source>
        <dbReference type="SAM" id="Coils"/>
    </source>
</evidence>
<feature type="compositionally biased region" description="Polar residues" evidence="2">
    <location>
        <begin position="705"/>
        <end position="719"/>
    </location>
</feature>
<feature type="compositionally biased region" description="Basic and acidic residues" evidence="2">
    <location>
        <begin position="803"/>
        <end position="819"/>
    </location>
</feature>
<feature type="region of interest" description="Disordered" evidence="2">
    <location>
        <begin position="666"/>
        <end position="835"/>
    </location>
</feature>